<dbReference type="Gene3D" id="1.10.260.40">
    <property type="entry name" value="lambda repressor-like DNA-binding domains"/>
    <property type="match status" value="1"/>
</dbReference>
<evidence type="ECO:0000256" key="2">
    <source>
        <dbReference type="ARBA" id="ARBA00023125"/>
    </source>
</evidence>
<protein>
    <submittedName>
        <fullName evidence="5">LacI family DNA-binding transcriptional regulator</fullName>
    </submittedName>
</protein>
<dbReference type="CDD" id="cd01392">
    <property type="entry name" value="HTH_LacI"/>
    <property type="match status" value="1"/>
</dbReference>
<dbReference type="InterPro" id="IPR028082">
    <property type="entry name" value="Peripla_BP_I"/>
</dbReference>
<dbReference type="SUPFAM" id="SSF53822">
    <property type="entry name" value="Periplasmic binding protein-like I"/>
    <property type="match status" value="1"/>
</dbReference>
<keyword evidence="2 5" id="KW-0238">DNA-binding</keyword>
<sequence length="346" mass="36971">MNPEYVRHKPGTRVTATMVAKHAGVSVATVSLVVNDKFRGRVSPANVAKVRESIAELGYVVDRVASSLSKGSSDLIILIAPDISNPYFAGVIAGIKEVLADRYQLLLSVTDGGELPRAQEIKASLEFRPSALLIFAPNESFVLDVRGHAPMVLIDAPGMEHVAPTINIGIDSSAHLLRNHLMELGHRSFGYLDSVTGSRTFTLRREALMGELIASGGREPSPTDVQSVVEVDAACQAFLTAWPQWDAEGVTCVICATDIQAYGVIKGARELGLRIPEDLSVASFDNLSYSSISSPALTSVELPSIDLGRAAATHALALIEGDEVAVTHQVFAGELYVRESTGRPSR</sequence>
<keyword evidence="3" id="KW-0804">Transcription</keyword>
<evidence type="ECO:0000313" key="6">
    <source>
        <dbReference type="Proteomes" id="UP001597391"/>
    </source>
</evidence>
<keyword evidence="6" id="KW-1185">Reference proteome</keyword>
<evidence type="ECO:0000256" key="3">
    <source>
        <dbReference type="ARBA" id="ARBA00023163"/>
    </source>
</evidence>
<organism evidence="5 6">
    <name type="scientific">Populibacterium corticicola</name>
    <dbReference type="NCBI Taxonomy" id="1812826"/>
    <lineage>
        <taxon>Bacteria</taxon>
        <taxon>Bacillati</taxon>
        <taxon>Actinomycetota</taxon>
        <taxon>Actinomycetes</taxon>
        <taxon>Micrococcales</taxon>
        <taxon>Jonesiaceae</taxon>
        <taxon>Populibacterium</taxon>
    </lineage>
</organism>
<reference evidence="6" key="1">
    <citation type="journal article" date="2019" name="Int. J. Syst. Evol. Microbiol.">
        <title>The Global Catalogue of Microorganisms (GCM) 10K type strain sequencing project: providing services to taxonomists for standard genome sequencing and annotation.</title>
        <authorList>
            <consortium name="The Broad Institute Genomics Platform"/>
            <consortium name="The Broad Institute Genome Sequencing Center for Infectious Disease"/>
            <person name="Wu L."/>
            <person name="Ma J."/>
        </authorList>
    </citation>
    <scope>NUCLEOTIDE SEQUENCE [LARGE SCALE GENOMIC DNA]</scope>
    <source>
        <strain evidence="6">KCTC 33576</strain>
    </source>
</reference>
<feature type="domain" description="HTH lacI-type" evidence="4">
    <location>
        <begin position="14"/>
        <end position="70"/>
    </location>
</feature>
<dbReference type="CDD" id="cd06267">
    <property type="entry name" value="PBP1_LacI_sugar_binding-like"/>
    <property type="match status" value="1"/>
</dbReference>
<dbReference type="GO" id="GO:0003677">
    <property type="term" value="F:DNA binding"/>
    <property type="evidence" value="ECO:0007669"/>
    <property type="project" value="UniProtKB-KW"/>
</dbReference>
<dbReference type="Pfam" id="PF13377">
    <property type="entry name" value="Peripla_BP_3"/>
    <property type="match status" value="1"/>
</dbReference>
<dbReference type="PANTHER" id="PTHR30146:SF138">
    <property type="entry name" value="TRANSCRIPTIONAL REGULATORY PROTEIN"/>
    <property type="match status" value="1"/>
</dbReference>
<dbReference type="PANTHER" id="PTHR30146">
    <property type="entry name" value="LACI-RELATED TRANSCRIPTIONAL REPRESSOR"/>
    <property type="match status" value="1"/>
</dbReference>
<dbReference type="Gene3D" id="3.40.50.2300">
    <property type="match status" value="2"/>
</dbReference>
<name>A0ABW5XK38_9MICO</name>
<dbReference type="SUPFAM" id="SSF47413">
    <property type="entry name" value="lambda repressor-like DNA-binding domains"/>
    <property type="match status" value="1"/>
</dbReference>
<keyword evidence="1" id="KW-0805">Transcription regulation</keyword>
<dbReference type="RefSeq" id="WP_377467150.1">
    <property type="nucleotide sequence ID" value="NZ_JBHUOP010000004.1"/>
</dbReference>
<dbReference type="Proteomes" id="UP001597391">
    <property type="component" value="Unassembled WGS sequence"/>
</dbReference>
<evidence type="ECO:0000256" key="1">
    <source>
        <dbReference type="ARBA" id="ARBA00023015"/>
    </source>
</evidence>
<dbReference type="InterPro" id="IPR046335">
    <property type="entry name" value="LacI/GalR-like_sensor"/>
</dbReference>
<dbReference type="Pfam" id="PF00356">
    <property type="entry name" value="LacI"/>
    <property type="match status" value="1"/>
</dbReference>
<accession>A0ABW5XK38</accession>
<dbReference type="InterPro" id="IPR010982">
    <property type="entry name" value="Lambda_DNA-bd_dom_sf"/>
</dbReference>
<dbReference type="EMBL" id="JBHUOP010000004">
    <property type="protein sequence ID" value="MFD2841224.1"/>
    <property type="molecule type" value="Genomic_DNA"/>
</dbReference>
<dbReference type="InterPro" id="IPR000843">
    <property type="entry name" value="HTH_LacI"/>
</dbReference>
<evidence type="ECO:0000259" key="4">
    <source>
        <dbReference type="PROSITE" id="PS50932"/>
    </source>
</evidence>
<comment type="caution">
    <text evidence="5">The sequence shown here is derived from an EMBL/GenBank/DDBJ whole genome shotgun (WGS) entry which is preliminary data.</text>
</comment>
<proteinExistence type="predicted"/>
<dbReference type="SMART" id="SM00354">
    <property type="entry name" value="HTH_LACI"/>
    <property type="match status" value="1"/>
</dbReference>
<dbReference type="PROSITE" id="PS50932">
    <property type="entry name" value="HTH_LACI_2"/>
    <property type="match status" value="1"/>
</dbReference>
<evidence type="ECO:0000313" key="5">
    <source>
        <dbReference type="EMBL" id="MFD2841224.1"/>
    </source>
</evidence>
<gene>
    <name evidence="5" type="ORF">ACFSYH_11685</name>
</gene>